<proteinExistence type="predicted"/>
<accession>A0A9P3GPU9</accession>
<name>A0A9P3GPU9_9APHY</name>
<protein>
    <submittedName>
        <fullName evidence="1">Uncharacterized protein</fullName>
    </submittedName>
</protein>
<dbReference type="AlphaFoldDB" id="A0A9P3GPU9"/>
<gene>
    <name evidence="1" type="ORF">PsYK624_152140</name>
</gene>
<comment type="caution">
    <text evidence="1">The sequence shown here is derived from an EMBL/GenBank/DDBJ whole genome shotgun (WGS) entry which is preliminary data.</text>
</comment>
<organism evidence="1 2">
    <name type="scientific">Phanerochaete sordida</name>
    <dbReference type="NCBI Taxonomy" id="48140"/>
    <lineage>
        <taxon>Eukaryota</taxon>
        <taxon>Fungi</taxon>
        <taxon>Dikarya</taxon>
        <taxon>Basidiomycota</taxon>
        <taxon>Agaricomycotina</taxon>
        <taxon>Agaricomycetes</taxon>
        <taxon>Polyporales</taxon>
        <taxon>Phanerochaetaceae</taxon>
        <taxon>Phanerochaete</taxon>
    </lineage>
</organism>
<dbReference type="EMBL" id="BPQB01000098">
    <property type="protein sequence ID" value="GJE98976.1"/>
    <property type="molecule type" value="Genomic_DNA"/>
</dbReference>
<evidence type="ECO:0000313" key="1">
    <source>
        <dbReference type="EMBL" id="GJE98976.1"/>
    </source>
</evidence>
<evidence type="ECO:0000313" key="2">
    <source>
        <dbReference type="Proteomes" id="UP000703269"/>
    </source>
</evidence>
<sequence>MPSVIVAVPAKPDFAECAESAELVHREACCTGGDRLEAADAVHRIAMESQEYTLWSDVHQHPLFPRPGGSTCARCDHAWPNDVGSCAPADDVALATRALLLWTRPAQSFRVYRLTPVPVAGR</sequence>
<keyword evidence="2" id="KW-1185">Reference proteome</keyword>
<reference evidence="1 2" key="1">
    <citation type="submission" date="2021-08" db="EMBL/GenBank/DDBJ databases">
        <title>Draft Genome Sequence of Phanerochaete sordida strain YK-624.</title>
        <authorList>
            <person name="Mori T."/>
            <person name="Dohra H."/>
            <person name="Suzuki T."/>
            <person name="Kawagishi H."/>
            <person name="Hirai H."/>
        </authorList>
    </citation>
    <scope>NUCLEOTIDE SEQUENCE [LARGE SCALE GENOMIC DNA]</scope>
    <source>
        <strain evidence="1 2">YK-624</strain>
    </source>
</reference>
<dbReference type="Proteomes" id="UP000703269">
    <property type="component" value="Unassembled WGS sequence"/>
</dbReference>